<reference evidence="1 2" key="1">
    <citation type="submission" date="2020-08" db="EMBL/GenBank/DDBJ databases">
        <title>Cohnella phylogeny.</title>
        <authorList>
            <person name="Dunlap C."/>
        </authorList>
    </citation>
    <scope>NUCLEOTIDE SEQUENCE [LARGE SCALE GENOMIC DNA]</scope>
    <source>
        <strain evidence="1 2">CBP 2801</strain>
    </source>
</reference>
<dbReference type="AlphaFoldDB" id="A0A7X0SLJ6"/>
<dbReference type="InterPro" id="IPR036866">
    <property type="entry name" value="RibonucZ/Hydroxyglut_hydro"/>
</dbReference>
<dbReference type="RefSeq" id="WP_185129983.1">
    <property type="nucleotide sequence ID" value="NZ_JACJVO010000018.1"/>
</dbReference>
<dbReference type="SUPFAM" id="SSF56281">
    <property type="entry name" value="Metallo-hydrolase/oxidoreductase"/>
    <property type="match status" value="1"/>
</dbReference>
<sequence>MNGKAIFITGYQDEESPGRKLIALAERTERTLELNGAQRPVACRVDKYGLSAHADAWR</sequence>
<gene>
    <name evidence="1" type="ORF">H7C18_15000</name>
</gene>
<protein>
    <submittedName>
        <fullName evidence="1">Uncharacterized protein</fullName>
    </submittedName>
</protein>
<evidence type="ECO:0000313" key="2">
    <source>
        <dbReference type="Proteomes" id="UP000564644"/>
    </source>
</evidence>
<evidence type="ECO:0000313" key="1">
    <source>
        <dbReference type="EMBL" id="MBB6732227.1"/>
    </source>
</evidence>
<dbReference type="Gene3D" id="3.40.50.10890">
    <property type="match status" value="1"/>
</dbReference>
<dbReference type="EMBL" id="JACJVO010000018">
    <property type="protein sequence ID" value="MBB6732227.1"/>
    <property type="molecule type" value="Genomic_DNA"/>
</dbReference>
<dbReference type="Proteomes" id="UP000564644">
    <property type="component" value="Unassembled WGS sequence"/>
</dbReference>
<proteinExistence type="predicted"/>
<accession>A0A7X0SLJ6</accession>
<organism evidence="1 2">
    <name type="scientific">Cohnella zeiphila</name>
    <dbReference type="NCBI Taxonomy" id="2761120"/>
    <lineage>
        <taxon>Bacteria</taxon>
        <taxon>Bacillati</taxon>
        <taxon>Bacillota</taxon>
        <taxon>Bacilli</taxon>
        <taxon>Bacillales</taxon>
        <taxon>Paenibacillaceae</taxon>
        <taxon>Cohnella</taxon>
    </lineage>
</organism>
<comment type="caution">
    <text evidence="1">The sequence shown here is derived from an EMBL/GenBank/DDBJ whole genome shotgun (WGS) entry which is preliminary data.</text>
</comment>
<name>A0A7X0SLJ6_9BACL</name>
<keyword evidence="2" id="KW-1185">Reference proteome</keyword>